<organism evidence="3 4">
    <name type="scientific">Helianthus annuus</name>
    <name type="common">Common sunflower</name>
    <dbReference type="NCBI Taxonomy" id="4232"/>
    <lineage>
        <taxon>Eukaryota</taxon>
        <taxon>Viridiplantae</taxon>
        <taxon>Streptophyta</taxon>
        <taxon>Embryophyta</taxon>
        <taxon>Tracheophyta</taxon>
        <taxon>Spermatophyta</taxon>
        <taxon>Magnoliopsida</taxon>
        <taxon>eudicotyledons</taxon>
        <taxon>Gunneridae</taxon>
        <taxon>Pentapetalae</taxon>
        <taxon>asterids</taxon>
        <taxon>campanulids</taxon>
        <taxon>Asterales</taxon>
        <taxon>Asteraceae</taxon>
        <taxon>Asteroideae</taxon>
        <taxon>Heliantheae alliance</taxon>
        <taxon>Heliantheae</taxon>
        <taxon>Helianthus</taxon>
    </lineage>
</organism>
<reference evidence="2" key="3">
    <citation type="submission" date="2020-06" db="EMBL/GenBank/DDBJ databases">
        <title>Helianthus annuus Genome sequencing and assembly Release 2.</title>
        <authorList>
            <person name="Gouzy J."/>
            <person name="Langlade N."/>
            <person name="Munos S."/>
        </authorList>
    </citation>
    <scope>NUCLEOTIDE SEQUENCE</scope>
    <source>
        <tissue evidence="2">Leaves</tissue>
    </source>
</reference>
<evidence type="ECO:0000256" key="1">
    <source>
        <dbReference type="SAM" id="Phobius"/>
    </source>
</evidence>
<accession>A0A251T8M5</accession>
<dbReference type="Proteomes" id="UP000215914">
    <property type="component" value="Chromosome 11"/>
</dbReference>
<reference evidence="2 4" key="1">
    <citation type="journal article" date="2017" name="Nature">
        <title>The sunflower genome provides insights into oil metabolism, flowering and Asterid evolution.</title>
        <authorList>
            <person name="Badouin H."/>
            <person name="Gouzy J."/>
            <person name="Grassa C.J."/>
            <person name="Murat F."/>
            <person name="Staton S.E."/>
            <person name="Cottret L."/>
            <person name="Lelandais-Briere C."/>
            <person name="Owens G.L."/>
            <person name="Carrere S."/>
            <person name="Mayjonade B."/>
            <person name="Legrand L."/>
            <person name="Gill N."/>
            <person name="Kane N.C."/>
            <person name="Bowers J.E."/>
            <person name="Hubner S."/>
            <person name="Bellec A."/>
            <person name="Berard A."/>
            <person name="Berges H."/>
            <person name="Blanchet N."/>
            <person name="Boniface M.C."/>
            <person name="Brunel D."/>
            <person name="Catrice O."/>
            <person name="Chaidir N."/>
            <person name="Claudel C."/>
            <person name="Donnadieu C."/>
            <person name="Faraut T."/>
            <person name="Fievet G."/>
            <person name="Helmstetter N."/>
            <person name="King M."/>
            <person name="Knapp S.J."/>
            <person name="Lai Z."/>
            <person name="Le Paslier M.C."/>
            <person name="Lippi Y."/>
            <person name="Lorenzon L."/>
            <person name="Mandel J.R."/>
            <person name="Marage G."/>
            <person name="Marchand G."/>
            <person name="Marquand E."/>
            <person name="Bret-Mestries E."/>
            <person name="Morien E."/>
            <person name="Nambeesan S."/>
            <person name="Nguyen T."/>
            <person name="Pegot-Espagnet P."/>
            <person name="Pouilly N."/>
            <person name="Raftis F."/>
            <person name="Sallet E."/>
            <person name="Schiex T."/>
            <person name="Thomas J."/>
            <person name="Vandecasteele C."/>
            <person name="Vares D."/>
            <person name="Vear F."/>
            <person name="Vautrin S."/>
            <person name="Crespi M."/>
            <person name="Mangin B."/>
            <person name="Burke J.M."/>
            <person name="Salse J."/>
            <person name="Munos S."/>
            <person name="Vincourt P."/>
            <person name="Rieseberg L.H."/>
            <person name="Langlade N.B."/>
        </authorList>
    </citation>
    <scope>NUCLEOTIDE SEQUENCE [LARGE SCALE GENOMIC DNA]</scope>
    <source>
        <strain evidence="4">cv. SF193</strain>
        <tissue evidence="2">Leaves</tissue>
    </source>
</reference>
<dbReference type="PANTHER" id="PTHR36785">
    <property type="entry name" value="OS05G0502500 PROTEIN"/>
    <property type="match status" value="1"/>
</dbReference>
<keyword evidence="1" id="KW-1133">Transmembrane helix</keyword>
<gene>
    <name evidence="3" type="ORF">HannXRQ_Chr11g0330871</name>
    <name evidence="2" type="ORF">HanXRQr2_Chr11g0477631</name>
</gene>
<dbReference type="STRING" id="4232.A0A251T8M5"/>
<proteinExistence type="predicted"/>
<name>A0A251T8M5_HELAN</name>
<dbReference type="PANTHER" id="PTHR36785:SF1">
    <property type="entry name" value="OS05G0502500 PROTEIN"/>
    <property type="match status" value="1"/>
</dbReference>
<dbReference type="OrthoDB" id="1935723at2759"/>
<dbReference type="AlphaFoldDB" id="A0A251T8M5"/>
<dbReference type="EMBL" id="CM007900">
    <property type="protein sequence ID" value="OTG07475.1"/>
    <property type="molecule type" value="Genomic_DNA"/>
</dbReference>
<dbReference type="Gramene" id="mRNA:HanXRQr2_Chr11g0477631">
    <property type="protein sequence ID" value="mRNA:HanXRQr2_Chr11g0477631"/>
    <property type="gene ID" value="HanXRQr2_Chr11g0477631"/>
</dbReference>
<dbReference type="EMBL" id="MNCJ02000326">
    <property type="protein sequence ID" value="KAF5780935.1"/>
    <property type="molecule type" value="Genomic_DNA"/>
</dbReference>
<feature type="transmembrane region" description="Helical" evidence="1">
    <location>
        <begin position="130"/>
        <end position="149"/>
    </location>
</feature>
<keyword evidence="1" id="KW-0472">Membrane</keyword>
<evidence type="ECO:0000313" key="4">
    <source>
        <dbReference type="Proteomes" id="UP000215914"/>
    </source>
</evidence>
<keyword evidence="1" id="KW-0812">Transmembrane</keyword>
<dbReference type="InParanoid" id="A0A251T8M5"/>
<dbReference type="OMA" id="DGFNKEP"/>
<evidence type="ECO:0000313" key="3">
    <source>
        <dbReference type="EMBL" id="OTG07475.1"/>
    </source>
</evidence>
<keyword evidence="4" id="KW-1185">Reference proteome</keyword>
<feature type="transmembrane region" description="Helical" evidence="1">
    <location>
        <begin position="101"/>
        <end position="124"/>
    </location>
</feature>
<protein>
    <submittedName>
        <fullName evidence="3">Uncharacterized protein</fullName>
    </submittedName>
</protein>
<sequence length="239" mass="26662">MTTTIIPQIFASLTYYKPTRTTFSSTKLPKPFTYFTKKYVCFSHQQGTRLGFESSGKLSLNKDQLNERIKKKKRVVLVRFNNLKFNGGGGGGKDDGGTSRVLGNVLLAIGLTYLSMTGQLGWILDAIVSFGLFVVIVPVVGFGALIWWASRDMVEIKCRNCESEFEVFKSMLNDEPQLCPYCSQPFSVVGDEFVRDPSKTYKESTTFGETFSELFSQSKKGKASSRAVIDVEAEVKDVE</sequence>
<reference evidence="3" key="2">
    <citation type="submission" date="2017-02" db="EMBL/GenBank/DDBJ databases">
        <title>Sunflower complete genome.</title>
        <authorList>
            <person name="Langlade N."/>
            <person name="Munos S."/>
        </authorList>
    </citation>
    <scope>NUCLEOTIDE SEQUENCE [LARGE SCALE GENOMIC DNA]</scope>
    <source>
        <tissue evidence="3">Leaves</tissue>
    </source>
</reference>
<evidence type="ECO:0000313" key="2">
    <source>
        <dbReference type="EMBL" id="KAF5780935.1"/>
    </source>
</evidence>
<dbReference type="FunCoup" id="A0A251T8M5">
    <property type="interactions" value="1484"/>
</dbReference>